<feature type="chain" id="PRO_5027574717" evidence="2">
    <location>
        <begin position="21"/>
        <end position="241"/>
    </location>
</feature>
<dbReference type="InterPro" id="IPR050098">
    <property type="entry name" value="TFPI/VKTCI-like"/>
</dbReference>
<evidence type="ECO:0000256" key="1">
    <source>
        <dbReference type="ARBA" id="ARBA00023157"/>
    </source>
</evidence>
<dbReference type="CDD" id="cd22609">
    <property type="entry name" value="Kunitz_TKDP-like"/>
    <property type="match status" value="1"/>
</dbReference>
<dbReference type="RefSeq" id="XP_010852031.1">
    <property type="nucleotide sequence ID" value="XM_010853729.1"/>
</dbReference>
<dbReference type="Pfam" id="PF00014">
    <property type="entry name" value="Kunitz_BPTI"/>
    <property type="match status" value="1"/>
</dbReference>
<dbReference type="GO" id="GO:0005615">
    <property type="term" value="C:extracellular space"/>
    <property type="evidence" value="ECO:0007669"/>
    <property type="project" value="TreeGrafter"/>
</dbReference>
<accession>A0A6P3IBZ8</accession>
<evidence type="ECO:0000313" key="5">
    <source>
        <dbReference type="RefSeq" id="XP_010852031.1"/>
    </source>
</evidence>
<dbReference type="InterPro" id="IPR002223">
    <property type="entry name" value="Kunitz_BPTI"/>
</dbReference>
<evidence type="ECO:0000313" key="4">
    <source>
        <dbReference type="Proteomes" id="UP000515208"/>
    </source>
</evidence>
<keyword evidence="4" id="KW-1185">Reference proteome</keyword>
<feature type="signal peptide" evidence="2">
    <location>
        <begin position="1"/>
        <end position="20"/>
    </location>
</feature>
<dbReference type="KEGG" id="bbis:104998528"/>
<organism evidence="4 5">
    <name type="scientific">Bison bison bison</name>
    <name type="common">North American plains bison</name>
    <dbReference type="NCBI Taxonomy" id="43346"/>
    <lineage>
        <taxon>Eukaryota</taxon>
        <taxon>Metazoa</taxon>
        <taxon>Chordata</taxon>
        <taxon>Craniata</taxon>
        <taxon>Vertebrata</taxon>
        <taxon>Euteleostomi</taxon>
        <taxon>Mammalia</taxon>
        <taxon>Eutheria</taxon>
        <taxon>Laurasiatheria</taxon>
        <taxon>Artiodactyla</taxon>
        <taxon>Ruminantia</taxon>
        <taxon>Pecora</taxon>
        <taxon>Bovidae</taxon>
        <taxon>Bovinae</taxon>
        <taxon>Bison</taxon>
    </lineage>
</organism>
<proteinExistence type="predicted"/>
<dbReference type="SMART" id="SM00131">
    <property type="entry name" value="KU"/>
    <property type="match status" value="1"/>
</dbReference>
<dbReference type="AlphaFoldDB" id="A0A6P3IBZ8"/>
<dbReference type="PANTHER" id="PTHR10083">
    <property type="entry name" value="KUNITZ-TYPE PROTEASE INHIBITOR-RELATED"/>
    <property type="match status" value="1"/>
</dbReference>
<name>A0A6P3IBZ8_BISBB</name>
<keyword evidence="1" id="KW-1015">Disulfide bond</keyword>
<keyword evidence="2" id="KW-0732">Signal</keyword>
<gene>
    <name evidence="5" type="primary">LOC104998528</name>
</gene>
<dbReference type="InterPro" id="IPR036880">
    <property type="entry name" value="Kunitz_BPTI_sf"/>
</dbReference>
<dbReference type="PROSITE" id="PS50279">
    <property type="entry name" value="BPTI_KUNITZ_2"/>
    <property type="match status" value="1"/>
</dbReference>
<dbReference type="GO" id="GO:0004867">
    <property type="term" value="F:serine-type endopeptidase inhibitor activity"/>
    <property type="evidence" value="ECO:0007669"/>
    <property type="project" value="InterPro"/>
</dbReference>
<dbReference type="GeneID" id="104998528"/>
<dbReference type="Gene3D" id="4.10.410.10">
    <property type="entry name" value="Pancreatic trypsin inhibitor Kunitz domain"/>
    <property type="match status" value="1"/>
</dbReference>
<dbReference type="Proteomes" id="UP000515208">
    <property type="component" value="Unplaced"/>
</dbReference>
<dbReference type="PANTHER" id="PTHR10083:SF369">
    <property type="entry name" value="UTERINE PLASMIN_TRYPSIN INHIBITOR"/>
    <property type="match status" value="1"/>
</dbReference>
<dbReference type="OrthoDB" id="4473401at2759"/>
<sequence>MNRLCFSAALLFLLVILVDSTLVNIHHIQDEGLETSHRRGPKKHSTKDMIKNIIRGVATGAKIANAGSGFIREVVKAMREGNKGHVKTSRAQLKNHTVEESPTFNTQQLILSEKNKADSRPAFCLEPKVVGHGTTKMPRYFYNAKTGHCEPFTYGSLGGNKNNFLTLEDCMETCGQGAGSLCTVPDTKETVLLEEGRKGCRSTLPMTRVTAEPVLYHRIFIFTPILTASSPSSPCPPSLLS</sequence>
<protein>
    <submittedName>
        <fullName evidence="5">Trophoblast Kunitz domain protein 1-like</fullName>
    </submittedName>
</protein>
<dbReference type="SUPFAM" id="SSF57362">
    <property type="entry name" value="BPTI-like"/>
    <property type="match status" value="1"/>
</dbReference>
<feature type="domain" description="BPTI/Kunitz inhibitor" evidence="3">
    <location>
        <begin position="124"/>
        <end position="174"/>
    </location>
</feature>
<reference evidence="5" key="1">
    <citation type="submission" date="2025-08" db="UniProtKB">
        <authorList>
            <consortium name="RefSeq"/>
        </authorList>
    </citation>
    <scope>IDENTIFICATION</scope>
    <source>
        <tissue evidence="5">Blood</tissue>
    </source>
</reference>
<evidence type="ECO:0000256" key="2">
    <source>
        <dbReference type="SAM" id="SignalP"/>
    </source>
</evidence>
<evidence type="ECO:0000259" key="3">
    <source>
        <dbReference type="PROSITE" id="PS50279"/>
    </source>
</evidence>